<organism evidence="2">
    <name type="scientific">Pectinophora gossypiella</name>
    <name type="common">Cotton pink bollworm</name>
    <name type="synonym">Depressaria gossypiella</name>
    <dbReference type="NCBI Taxonomy" id="13191"/>
    <lineage>
        <taxon>Eukaryota</taxon>
        <taxon>Metazoa</taxon>
        <taxon>Ecdysozoa</taxon>
        <taxon>Arthropoda</taxon>
        <taxon>Hexapoda</taxon>
        <taxon>Insecta</taxon>
        <taxon>Pterygota</taxon>
        <taxon>Neoptera</taxon>
        <taxon>Endopterygota</taxon>
        <taxon>Lepidoptera</taxon>
        <taxon>Glossata</taxon>
        <taxon>Ditrysia</taxon>
        <taxon>Gelechioidea</taxon>
        <taxon>Gelechiidae</taxon>
        <taxon>Apatetrinae</taxon>
        <taxon>Pectinophora</taxon>
    </lineage>
</organism>
<sequence length="146" mass="16660">MGNNKKKGPKANVFKVAGAKSLKKTKAKAVNLGLKNIKQKVQDMDKEFVEINKNPKPKPSKAPIVPPQKKSDKKSNERRSGENCGEYSENGLIRVNHRFLFRLYNLLYVNKIIIFLMKNSIRQVSDYFLNQLGFLPLKKVKKVSTV</sequence>
<reference evidence="2" key="1">
    <citation type="submission" date="2015-09" db="EMBL/GenBank/DDBJ databases">
        <title>De novo assembly of Pectinophora gossypiella (Pink Bollworm) gut transcriptome.</title>
        <authorList>
            <person name="Tassone E.E."/>
        </authorList>
    </citation>
    <scope>NUCLEOTIDE SEQUENCE</scope>
</reference>
<feature type="compositionally biased region" description="Basic and acidic residues" evidence="1">
    <location>
        <begin position="69"/>
        <end position="81"/>
    </location>
</feature>
<proteinExistence type="predicted"/>
<dbReference type="GO" id="GO:0042254">
    <property type="term" value="P:ribosome biogenesis"/>
    <property type="evidence" value="ECO:0007669"/>
    <property type="project" value="InterPro"/>
</dbReference>
<dbReference type="InterPro" id="IPR031389">
    <property type="entry name" value="RBIS"/>
</dbReference>
<feature type="region of interest" description="Disordered" evidence="1">
    <location>
        <begin position="50"/>
        <end position="87"/>
    </location>
</feature>
<protein>
    <submittedName>
        <fullName evidence="2">Uncharacterized protein</fullName>
    </submittedName>
</protein>
<gene>
    <name evidence="2" type="ORF">g.14921</name>
</gene>
<evidence type="ECO:0000256" key="1">
    <source>
        <dbReference type="SAM" id="MobiDB-lite"/>
    </source>
</evidence>
<dbReference type="Pfam" id="PF15679">
    <property type="entry name" value="DUF4665"/>
    <property type="match status" value="1"/>
</dbReference>
<accession>A0A1E1WU50</accession>
<name>A0A1E1WU50_PECGO</name>
<evidence type="ECO:0000313" key="2">
    <source>
        <dbReference type="EMBL" id="JAT90545.1"/>
    </source>
</evidence>
<dbReference type="AlphaFoldDB" id="A0A1E1WU50"/>
<dbReference type="EMBL" id="GDQN01000509">
    <property type="protein sequence ID" value="JAT90545.1"/>
    <property type="molecule type" value="Transcribed_RNA"/>
</dbReference>
<dbReference type="OrthoDB" id="7400409at2759"/>